<dbReference type="EMBL" id="SWCJ01000001">
    <property type="protein sequence ID" value="TKB58690.1"/>
    <property type="molecule type" value="Genomic_DNA"/>
</dbReference>
<gene>
    <name evidence="3" type="ORF">FCL42_02785</name>
</gene>
<feature type="chain" id="PRO_5020970384" evidence="1">
    <location>
        <begin position="22"/>
        <end position="336"/>
    </location>
</feature>
<keyword evidence="1" id="KW-0732">Signal</keyword>
<feature type="domain" description="Fe/B12 periplasmic-binding" evidence="2">
    <location>
        <begin position="41"/>
        <end position="295"/>
    </location>
</feature>
<dbReference type="InterPro" id="IPR050902">
    <property type="entry name" value="ABC_Transporter_SBP"/>
</dbReference>
<dbReference type="Pfam" id="PF01497">
    <property type="entry name" value="Peripla_BP_2"/>
    <property type="match status" value="1"/>
</dbReference>
<protein>
    <submittedName>
        <fullName evidence="3">ABC transporter substrate-binding protein</fullName>
    </submittedName>
</protein>
<feature type="signal peptide" evidence="1">
    <location>
        <begin position="1"/>
        <end position="21"/>
    </location>
</feature>
<evidence type="ECO:0000256" key="1">
    <source>
        <dbReference type="SAM" id="SignalP"/>
    </source>
</evidence>
<dbReference type="SUPFAM" id="SSF53807">
    <property type="entry name" value="Helical backbone' metal receptor"/>
    <property type="match status" value="1"/>
</dbReference>
<reference evidence="3 4" key="1">
    <citation type="submission" date="2019-04" db="EMBL/GenBank/DDBJ databases">
        <authorList>
            <person name="Hwang J.C."/>
        </authorList>
    </citation>
    <scope>NUCLEOTIDE SEQUENCE [LARGE SCALE GENOMIC DNA]</scope>
    <source>
        <strain evidence="3 4">IMCC35002</strain>
    </source>
</reference>
<dbReference type="PANTHER" id="PTHR30535:SF34">
    <property type="entry name" value="MOLYBDATE-BINDING PROTEIN MOLA"/>
    <property type="match status" value="1"/>
</dbReference>
<dbReference type="AlphaFoldDB" id="A0A4U1BTL0"/>
<evidence type="ECO:0000313" key="3">
    <source>
        <dbReference type="EMBL" id="TKB58690.1"/>
    </source>
</evidence>
<name>A0A4U1BTL0_9GAMM</name>
<dbReference type="InterPro" id="IPR002491">
    <property type="entry name" value="ABC_transptr_periplasmic_BD"/>
</dbReference>
<sequence>MNKTLLIGLCLWSLVSTGAAAPLQLTDMTGRTVVLSAPAKRLVTTYMPATIFTLSLGLQDQLVGISNQDQRQSLVKGLLAGRSPVQVGSRSAGINLETIIGLKPDLVLINDKKDGARLAEQLQQLGIAALLIKAESLEQVQQAMDLIAKATGHQAQALRYQQLSGQLIDELTRKLASTTPVRGYYGNGGDLYRSVNAQMYQHQLLELAGITNVAADVPGFYPKINLEQLLRWQPEMLVLEQGKNGRLAQQLNATELAYLSKLPRVTLPSGALWHMPSPVAVAGAYYLASQVHPQQFNDTDVSAVVADFYQQLLGQACLSPLPDTKDPATGAPCKHD</sequence>
<comment type="caution">
    <text evidence="3">The sequence shown here is derived from an EMBL/GenBank/DDBJ whole genome shotgun (WGS) entry which is preliminary data.</text>
</comment>
<dbReference type="PANTHER" id="PTHR30535">
    <property type="entry name" value="VITAMIN B12-BINDING PROTEIN"/>
    <property type="match status" value="1"/>
</dbReference>
<evidence type="ECO:0000313" key="4">
    <source>
        <dbReference type="Proteomes" id="UP000305675"/>
    </source>
</evidence>
<keyword evidence="4" id="KW-1185">Reference proteome</keyword>
<dbReference type="OrthoDB" id="9775594at2"/>
<dbReference type="PROSITE" id="PS50983">
    <property type="entry name" value="FE_B12_PBP"/>
    <property type="match status" value="1"/>
</dbReference>
<dbReference type="GO" id="GO:0071281">
    <property type="term" value="P:cellular response to iron ion"/>
    <property type="evidence" value="ECO:0007669"/>
    <property type="project" value="TreeGrafter"/>
</dbReference>
<proteinExistence type="predicted"/>
<dbReference type="RefSeq" id="WP_136861838.1">
    <property type="nucleotide sequence ID" value="NZ_SWCJ01000001.1"/>
</dbReference>
<dbReference type="Gene3D" id="3.40.50.1980">
    <property type="entry name" value="Nitrogenase molybdenum iron protein domain"/>
    <property type="match status" value="2"/>
</dbReference>
<dbReference type="Proteomes" id="UP000305675">
    <property type="component" value="Unassembled WGS sequence"/>
</dbReference>
<evidence type="ECO:0000259" key="2">
    <source>
        <dbReference type="PROSITE" id="PS50983"/>
    </source>
</evidence>
<accession>A0A4U1BTL0</accession>
<organism evidence="3 4">
    <name type="scientific">Ferrimonas aestuarii</name>
    <dbReference type="NCBI Taxonomy" id="2569539"/>
    <lineage>
        <taxon>Bacteria</taxon>
        <taxon>Pseudomonadati</taxon>
        <taxon>Pseudomonadota</taxon>
        <taxon>Gammaproteobacteria</taxon>
        <taxon>Alteromonadales</taxon>
        <taxon>Ferrimonadaceae</taxon>
        <taxon>Ferrimonas</taxon>
    </lineage>
</organism>